<dbReference type="EMBL" id="WMEX01000001">
    <property type="protein sequence ID" value="MYL25303.1"/>
    <property type="molecule type" value="Genomic_DNA"/>
</dbReference>
<reference evidence="2 3" key="1">
    <citation type="submission" date="2019-11" db="EMBL/GenBank/DDBJ databases">
        <title>Genome sequences of 17 halophilic strains isolated from different environments.</title>
        <authorList>
            <person name="Furrow R.E."/>
        </authorList>
    </citation>
    <scope>NUCLEOTIDE SEQUENCE [LARGE SCALE GENOMIC DNA]</scope>
    <source>
        <strain evidence="2 3">22507_15_FS</strain>
    </source>
</reference>
<evidence type="ECO:0000313" key="3">
    <source>
        <dbReference type="Proteomes" id="UP000460751"/>
    </source>
</evidence>
<protein>
    <recommendedName>
        <fullName evidence="4">Conjugal transfer protein TraF</fullName>
    </recommendedName>
</protein>
<feature type="compositionally biased region" description="Polar residues" evidence="1">
    <location>
        <begin position="164"/>
        <end position="173"/>
    </location>
</feature>
<keyword evidence="3" id="KW-1185">Reference proteome</keyword>
<comment type="caution">
    <text evidence="2">The sequence shown here is derived from an EMBL/GenBank/DDBJ whole genome shotgun (WGS) entry which is preliminary data.</text>
</comment>
<feature type="region of interest" description="Disordered" evidence="1">
    <location>
        <begin position="120"/>
        <end position="275"/>
    </location>
</feature>
<evidence type="ECO:0000256" key="1">
    <source>
        <dbReference type="SAM" id="MobiDB-lite"/>
    </source>
</evidence>
<dbReference type="Proteomes" id="UP000460751">
    <property type="component" value="Unassembled WGS sequence"/>
</dbReference>
<proteinExistence type="predicted"/>
<dbReference type="AlphaFoldDB" id="A0A9X5B4D6"/>
<organism evidence="2 3">
    <name type="scientific">Vreelandella halophila</name>
    <dbReference type="NCBI Taxonomy" id="86177"/>
    <lineage>
        <taxon>Bacteria</taxon>
        <taxon>Pseudomonadati</taxon>
        <taxon>Pseudomonadota</taxon>
        <taxon>Gammaproteobacteria</taxon>
        <taxon>Oceanospirillales</taxon>
        <taxon>Halomonadaceae</taxon>
        <taxon>Vreelandella</taxon>
    </lineage>
</organism>
<accession>A0A9X5B4D6</accession>
<feature type="compositionally biased region" description="Pro residues" evidence="1">
    <location>
        <begin position="253"/>
        <end position="265"/>
    </location>
</feature>
<evidence type="ECO:0008006" key="4">
    <source>
        <dbReference type="Google" id="ProtNLM"/>
    </source>
</evidence>
<dbReference type="Pfam" id="PF13729">
    <property type="entry name" value="TraF_2"/>
    <property type="match status" value="1"/>
</dbReference>
<gene>
    <name evidence="2" type="ORF">GLW01_00695</name>
</gene>
<feature type="region of interest" description="Disordered" evidence="1">
    <location>
        <begin position="1"/>
        <end position="22"/>
    </location>
</feature>
<dbReference type="Gene3D" id="2.40.160.60">
    <property type="entry name" value="Outer membrane protein transport protein (OMPP1/FadL/TodX)"/>
    <property type="match status" value="1"/>
</dbReference>
<feature type="compositionally biased region" description="Pro residues" evidence="1">
    <location>
        <begin position="208"/>
        <end position="223"/>
    </location>
</feature>
<sequence>MATLLRNRLVSRPGQEDPSCSEGARCKRRRLAAERSRLSVSRGTSATGRVSFTASPCPALPGPPSLETAGWGRSCCGKWTCTGCLSAPALCCWAPLVPSGKATSAMSSAPINVILMPPPGNTVAQARESDPRRPIPAPLPADGRTPSPLRSRSGTVPAGHSTGPHGTTQNAPTQAGPDRADGPRPSPARPSVPVSPRSAPARHCLPRPALPRPMPFPVPPSPGVPVGFSPAARSHTDAGASSPQPHRTQPWAHPVPPGPAATRPPPGHRKAYPSRADWNSLPPAVPPPWQGSVAQSSRFAGAPLRFAVSRCLQIPDQKEHLPYSDSTASDHSASACKKSFPHVAKHGLSPCFDYAASVHRIKSTSLRGNHPMTTSSSRARTRLAMAVAFTTAAASTQAAPPQFNDARAFGMGGTGVAAARPSGAALFNPSLLAADHSGWNDGFSVTLPSVNARYAENEEVVDEIDEIQDTIDAFNQATTQGEIQDNAGKLADSLENIDRKPLRADAGLGVLLAVPSPNLSVGLHTNAQLRATVQARVKQEEIEALRDIEGGTIPSNTNIVDNNGNIDNLESDGRVLASAVGEIGLTLARSFQIQGQSVNFGVTPKLVQMRTFDYAQGVDDFDEDDFDASEYETEDSHINVDIGASADLGSSDQWRVGASVRNLIPQTLKTVENNNRPVRYDQKEMKLDPLVTVGVAHSSGWHTLTADLDLTKNEGIGPAADQQWLAVGGEFNVYDWINVRAGARQNLASDTGEDGIEEETQYTAGFALSPWALRIEAGALFSSEEVGGAVELGMSF</sequence>
<feature type="compositionally biased region" description="Low complexity" evidence="1">
    <location>
        <begin position="191"/>
        <end position="202"/>
    </location>
</feature>
<name>A0A9X5B4D6_9GAMM</name>
<evidence type="ECO:0000313" key="2">
    <source>
        <dbReference type="EMBL" id="MYL25303.1"/>
    </source>
</evidence>
<dbReference type="InterPro" id="IPR032811">
    <property type="entry name" value="Put_conjugal_transfer"/>
</dbReference>